<protein>
    <submittedName>
        <fullName evidence="1">Uncharacterized protein</fullName>
    </submittedName>
</protein>
<proteinExistence type="predicted"/>
<reference evidence="1" key="1">
    <citation type="submission" date="2019-10" db="EMBL/GenBank/DDBJ databases">
        <title>Conservation and host-specific expression of non-tandemly repeated heterogenous ribosome RNA gene in arbuscular mycorrhizal fungi.</title>
        <authorList>
            <person name="Maeda T."/>
            <person name="Kobayashi Y."/>
            <person name="Nakagawa T."/>
            <person name="Ezawa T."/>
            <person name="Yamaguchi K."/>
            <person name="Bino T."/>
            <person name="Nishimoto Y."/>
            <person name="Shigenobu S."/>
            <person name="Kawaguchi M."/>
        </authorList>
    </citation>
    <scope>NUCLEOTIDE SEQUENCE</scope>
    <source>
        <strain evidence="1">HR1</strain>
    </source>
</reference>
<organism evidence="1 2">
    <name type="scientific">Rhizophagus clarus</name>
    <dbReference type="NCBI Taxonomy" id="94130"/>
    <lineage>
        <taxon>Eukaryota</taxon>
        <taxon>Fungi</taxon>
        <taxon>Fungi incertae sedis</taxon>
        <taxon>Mucoromycota</taxon>
        <taxon>Glomeromycotina</taxon>
        <taxon>Glomeromycetes</taxon>
        <taxon>Glomerales</taxon>
        <taxon>Glomeraceae</taxon>
        <taxon>Rhizophagus</taxon>
    </lineage>
</organism>
<sequence>MSNHIHSNCEHTVLCLKCNELFTLPAYQSGTLITYPGQNFMNYYYNNESYFINLVNLLSEHELTQTACSSPLSLSIPETSIMSQSFTPTTPVVDPNEHHIPAKIDKKLSFHLIFIEDIEDKRPIPKRPEIVEHCFEIDSRDEIKKSVEKIFPKLKDKDWDFLKCESFKLVPANIPWTINDLKRISGFRKKLYVGYKKRL</sequence>
<accession>A0A8H3QNF3</accession>
<gene>
    <name evidence="1" type="ORF">RCL2_001296200</name>
</gene>
<dbReference type="Proteomes" id="UP000615446">
    <property type="component" value="Unassembled WGS sequence"/>
</dbReference>
<comment type="caution">
    <text evidence="1">The sequence shown here is derived from an EMBL/GenBank/DDBJ whole genome shotgun (WGS) entry which is preliminary data.</text>
</comment>
<dbReference type="AlphaFoldDB" id="A0A8H3QNF3"/>
<evidence type="ECO:0000313" key="1">
    <source>
        <dbReference type="EMBL" id="GES85866.1"/>
    </source>
</evidence>
<name>A0A8H3QNF3_9GLOM</name>
<dbReference type="EMBL" id="BLAL01000158">
    <property type="protein sequence ID" value="GES85866.1"/>
    <property type="molecule type" value="Genomic_DNA"/>
</dbReference>
<evidence type="ECO:0000313" key="2">
    <source>
        <dbReference type="Proteomes" id="UP000615446"/>
    </source>
</evidence>
<dbReference type="OrthoDB" id="2305516at2759"/>